<dbReference type="Proteomes" id="UP000770161">
    <property type="component" value="Unassembled WGS sequence"/>
</dbReference>
<accession>A0AAX3W1E3</accession>
<dbReference type="Proteomes" id="UP001223261">
    <property type="component" value="Chromosome"/>
</dbReference>
<evidence type="ECO:0000313" key="5">
    <source>
        <dbReference type="Proteomes" id="UP001223261"/>
    </source>
</evidence>
<keyword evidence="4" id="KW-1185">Reference proteome</keyword>
<evidence type="ECO:0000313" key="4">
    <source>
        <dbReference type="Proteomes" id="UP000770161"/>
    </source>
</evidence>
<feature type="transmembrane region" description="Helical" evidence="1">
    <location>
        <begin position="217"/>
        <end position="238"/>
    </location>
</feature>
<dbReference type="EMBL" id="JAHLZN010000010">
    <property type="protein sequence ID" value="MBU6113722.1"/>
    <property type="molecule type" value="Genomic_DNA"/>
</dbReference>
<dbReference type="EMBL" id="CP118848">
    <property type="protein sequence ID" value="WHI59178.1"/>
    <property type="molecule type" value="Genomic_DNA"/>
</dbReference>
<reference evidence="2 4" key="1">
    <citation type="submission" date="2021-06" db="EMBL/GenBank/DDBJ databases">
        <title>Staphylococcus lentus K169 genome sequencing.</title>
        <authorList>
            <person name="Sundareshan S."/>
            <person name="Akhila D.S."/>
            <person name="Prachi D."/>
            <person name="Sivakumar R."/>
            <person name="Rajendhran J."/>
            <person name="Isloor S."/>
            <person name="Hegde N.R."/>
        </authorList>
    </citation>
    <scope>NUCLEOTIDE SEQUENCE [LARGE SCALE GENOMIC DNA]</scope>
    <source>
        <strain evidence="2 4">K169</strain>
    </source>
</reference>
<reference evidence="3" key="2">
    <citation type="journal article" date="2023" name="Antibiotics">
        <title>Prevalence and Molecular Characterization of Methicillin-Resistant Staphylococci (MRS) and Mammaliicocci (MRM) in Dromedary Camels from Algeria: First Detection of SCCmec-mecC Hybrid in Methicillin-Resistant Mammaliicoccus lentus.</title>
        <authorList>
            <person name="Belhout C."/>
            <person name="Boyen F."/>
            <person name="Vereecke N."/>
            <person name="Theuns S."/>
            <person name="Taibi N."/>
            <person name="Stegger M."/>
            <person name="de la Fe-Rodriguez P.Y."/>
            <person name="Bouayad L."/>
            <person name="Elgroud R."/>
            <person name="Butaye P."/>
        </authorList>
    </citation>
    <scope>NUCLEOTIDE SEQUENCE</scope>
    <source>
        <strain evidence="3">7048</strain>
    </source>
</reference>
<organism evidence="3 5">
    <name type="scientific">Mammaliicoccus lentus</name>
    <name type="common">Staphylococcus lentus</name>
    <dbReference type="NCBI Taxonomy" id="42858"/>
    <lineage>
        <taxon>Bacteria</taxon>
        <taxon>Bacillati</taxon>
        <taxon>Bacillota</taxon>
        <taxon>Bacilli</taxon>
        <taxon>Bacillales</taxon>
        <taxon>Staphylococcaceae</taxon>
        <taxon>Mammaliicoccus</taxon>
    </lineage>
</organism>
<evidence type="ECO:0000313" key="2">
    <source>
        <dbReference type="EMBL" id="MBU6113722.1"/>
    </source>
</evidence>
<dbReference type="RefSeq" id="WP_070044728.1">
    <property type="nucleotide sequence ID" value="NZ_CP075503.1"/>
</dbReference>
<feature type="transmembrane region" description="Helical" evidence="1">
    <location>
        <begin position="132"/>
        <end position="153"/>
    </location>
</feature>
<feature type="transmembrane region" description="Helical" evidence="1">
    <location>
        <begin position="21"/>
        <end position="39"/>
    </location>
</feature>
<gene>
    <name evidence="2" type="ORF">KQ656_07115</name>
    <name evidence="3" type="ORF">PYH69_10655</name>
</gene>
<keyword evidence="1" id="KW-0472">Membrane</keyword>
<sequence length="242" mass="27129">MNILQHVKYDITRIFKSPLGLLGLFLAIIPSIAVIIISLNMDNVFTSPDVLTGFFAFGGLVLLMFTLRTIVRDMSYGTIQLFLNSKKNRTMYLYGKLISVIGIIILFTILGTVVTLLSTFMMTTGDLEFTDFFKMFGELLIIILFYVTLLNIINLLTGKAVMVYTTAIVCIILLPTIFNILSIVPQIGEKIVKVMKYNPLDFLPDILNSGYLGMEGYQIGITVVCIIVFTVINHFVIINKNI</sequence>
<feature type="transmembrane region" description="Helical" evidence="1">
    <location>
        <begin position="160"/>
        <end position="184"/>
    </location>
</feature>
<keyword evidence="1" id="KW-1133">Transmembrane helix</keyword>
<evidence type="ECO:0000313" key="3">
    <source>
        <dbReference type="EMBL" id="WHI59178.1"/>
    </source>
</evidence>
<proteinExistence type="predicted"/>
<dbReference type="AlphaFoldDB" id="A0AAX3W1E3"/>
<name>A0AAX3W1E3_MAMLE</name>
<protein>
    <submittedName>
        <fullName evidence="3">ABC transporter permease</fullName>
    </submittedName>
</protein>
<feature type="transmembrane region" description="Helical" evidence="1">
    <location>
        <begin position="51"/>
        <end position="71"/>
    </location>
</feature>
<feature type="transmembrane region" description="Helical" evidence="1">
    <location>
        <begin position="92"/>
        <end position="120"/>
    </location>
</feature>
<evidence type="ECO:0000256" key="1">
    <source>
        <dbReference type="SAM" id="Phobius"/>
    </source>
</evidence>
<keyword evidence="1" id="KW-0812">Transmembrane</keyword>